<accession>U1RAG9</accession>
<feature type="region of interest" description="Disordered" evidence="1">
    <location>
        <begin position="23"/>
        <end position="44"/>
    </location>
</feature>
<dbReference type="EMBL" id="AWSD01000288">
    <property type="protein sequence ID" value="ERH16663.1"/>
    <property type="molecule type" value="Genomic_DNA"/>
</dbReference>
<dbReference type="AlphaFoldDB" id="U1RAG9"/>
<dbReference type="HOGENOM" id="CLU_1860925_0_0_11"/>
<gene>
    <name evidence="2" type="ORF">HMPREF1549_02465</name>
</gene>
<feature type="region of interest" description="Disordered" evidence="1">
    <location>
        <begin position="110"/>
        <end position="137"/>
    </location>
</feature>
<feature type="compositionally biased region" description="Low complexity" evidence="1">
    <location>
        <begin position="32"/>
        <end position="44"/>
    </location>
</feature>
<evidence type="ECO:0000313" key="3">
    <source>
        <dbReference type="Proteomes" id="UP000016498"/>
    </source>
</evidence>
<organism evidence="2 3">
    <name type="scientific">Actinomyces johnsonii F0510</name>
    <dbReference type="NCBI Taxonomy" id="1227262"/>
    <lineage>
        <taxon>Bacteria</taxon>
        <taxon>Bacillati</taxon>
        <taxon>Actinomycetota</taxon>
        <taxon>Actinomycetes</taxon>
        <taxon>Actinomycetales</taxon>
        <taxon>Actinomycetaceae</taxon>
        <taxon>Actinomyces</taxon>
    </lineage>
</organism>
<sequence length="137" mass="14932">MPLLSPLRLTTLIRLSLASERLPHHSRRPCHQRTASQAAALTASSPTSQGQLLCTMATIHLSPIAIRSRPTPHRSRLPANERLESLIITISSKTANWVLVLPRPTHRRASLPAQTALSSLSSPMPPRRIAPGRSLPA</sequence>
<reference evidence="2 3" key="1">
    <citation type="submission" date="2013-06" db="EMBL/GenBank/DDBJ databases">
        <authorList>
            <person name="Weinstock G."/>
            <person name="Sodergren E."/>
            <person name="Lobos E.A."/>
            <person name="Fulton L."/>
            <person name="Fulton R."/>
            <person name="Courtney L."/>
            <person name="Fronick C."/>
            <person name="O'Laughlin M."/>
            <person name="Godfrey J."/>
            <person name="Wilson R.M."/>
            <person name="Miner T."/>
            <person name="Farmer C."/>
            <person name="Delehaunty K."/>
            <person name="Cordes M."/>
            <person name="Minx P."/>
            <person name="Tomlinson C."/>
            <person name="Chen J."/>
            <person name="Wollam A."/>
            <person name="Pepin K.H."/>
            <person name="Bhonagiri V."/>
            <person name="Zhang X."/>
            <person name="Warren W."/>
            <person name="Mitreva M."/>
            <person name="Mardis E.R."/>
            <person name="Wilson R.K."/>
        </authorList>
    </citation>
    <scope>NUCLEOTIDE SEQUENCE [LARGE SCALE GENOMIC DNA]</scope>
    <source>
        <strain evidence="2 3">F0510</strain>
    </source>
</reference>
<evidence type="ECO:0000313" key="2">
    <source>
        <dbReference type="EMBL" id="ERH16663.1"/>
    </source>
</evidence>
<protein>
    <submittedName>
        <fullName evidence="2">Uncharacterized protein</fullName>
    </submittedName>
</protein>
<comment type="caution">
    <text evidence="2">The sequence shown here is derived from an EMBL/GenBank/DDBJ whole genome shotgun (WGS) entry which is preliminary data.</text>
</comment>
<proteinExistence type="predicted"/>
<name>U1RAG9_9ACTO</name>
<evidence type="ECO:0000256" key="1">
    <source>
        <dbReference type="SAM" id="MobiDB-lite"/>
    </source>
</evidence>
<dbReference type="Proteomes" id="UP000016498">
    <property type="component" value="Unassembled WGS sequence"/>
</dbReference>